<reference evidence="1 2" key="1">
    <citation type="submission" date="2023-12" db="EMBL/GenBank/DDBJ databases">
        <title>Amycolatopsis sp. V23-08.</title>
        <authorList>
            <person name="Somphong A."/>
        </authorList>
    </citation>
    <scope>NUCLEOTIDE SEQUENCE [LARGE SCALE GENOMIC DNA]</scope>
    <source>
        <strain evidence="1 2">V23-08</strain>
    </source>
</reference>
<dbReference type="RefSeq" id="WP_323330653.1">
    <property type="nucleotide sequence ID" value="NZ_JAYFSI010000006.1"/>
</dbReference>
<dbReference type="EMBL" id="JAYFSI010000006">
    <property type="protein sequence ID" value="MEA5362894.1"/>
    <property type="molecule type" value="Genomic_DNA"/>
</dbReference>
<sequence length="133" mass="14325">MLTTATFRLFGAPGRTAAEVTRRLGVDPTTAGEAGEPVGARSRAVRSGSLWCLSSSPAATEAELATHLRQLLDVLEPRRAELWALTRDGYLADWFCMVASHAAEHAVELDRDLLGRLLALPGELLLDVSGDDR</sequence>
<keyword evidence="2" id="KW-1185">Reference proteome</keyword>
<gene>
    <name evidence="1" type="ORF">VA596_25400</name>
</gene>
<dbReference type="InterPro" id="IPR025459">
    <property type="entry name" value="DUF4279"/>
</dbReference>
<accession>A0ABU5RAV6</accession>
<dbReference type="Pfam" id="PF14106">
    <property type="entry name" value="DUF4279"/>
    <property type="match status" value="1"/>
</dbReference>
<proteinExistence type="predicted"/>
<comment type="caution">
    <text evidence="1">The sequence shown here is derived from an EMBL/GenBank/DDBJ whole genome shotgun (WGS) entry which is preliminary data.</text>
</comment>
<evidence type="ECO:0000313" key="1">
    <source>
        <dbReference type="EMBL" id="MEA5362894.1"/>
    </source>
</evidence>
<evidence type="ECO:0000313" key="2">
    <source>
        <dbReference type="Proteomes" id="UP001304298"/>
    </source>
</evidence>
<protein>
    <submittedName>
        <fullName evidence="1">DUF4279 domain-containing protein</fullName>
    </submittedName>
</protein>
<organism evidence="1 2">
    <name type="scientific">Amycolatopsis heterodermiae</name>
    <dbReference type="NCBI Taxonomy" id="3110235"/>
    <lineage>
        <taxon>Bacteria</taxon>
        <taxon>Bacillati</taxon>
        <taxon>Actinomycetota</taxon>
        <taxon>Actinomycetes</taxon>
        <taxon>Pseudonocardiales</taxon>
        <taxon>Pseudonocardiaceae</taxon>
        <taxon>Amycolatopsis</taxon>
    </lineage>
</organism>
<name>A0ABU5RAV6_9PSEU</name>
<dbReference type="Proteomes" id="UP001304298">
    <property type="component" value="Unassembled WGS sequence"/>
</dbReference>